<reference evidence="4 5" key="1">
    <citation type="journal article" date="2011" name="J. Bacteriol.">
        <title>Draft Genome Sequence of Gordonia neofelifaecis NRRL B-59395, a Cholesterol-Degrading Actinomycete.</title>
        <authorList>
            <person name="Ge F."/>
            <person name="Li W."/>
            <person name="Chen G."/>
            <person name="Liu Y."/>
            <person name="Zhang G."/>
            <person name="Yong B."/>
            <person name="Wang Q."/>
            <person name="Wang N."/>
            <person name="Huang Z."/>
            <person name="Li W."/>
            <person name="Wang J."/>
            <person name="Wu C."/>
            <person name="Xie Q."/>
            <person name="Liu G."/>
        </authorList>
    </citation>
    <scope>NUCLEOTIDE SEQUENCE [LARGE SCALE GENOMIC DNA]</scope>
    <source>
        <strain evidence="4 5">NRRL B-59395</strain>
    </source>
</reference>
<evidence type="ECO:0000256" key="2">
    <source>
        <dbReference type="ARBA" id="ARBA00022840"/>
    </source>
</evidence>
<sequence>MTAGLTLDELTIGYRGRRPTTIASGLHAVAQVGRLTTLIGPNGAGKSTLLRTVCGLQKPLSGAVRLADCSDTTRMRPARLARRIATVGTQIIDPGRLTAREVAELGRTPYLGATGRLSADDRARADWALEAVRAQSLADRPFHDLSDGEAQRVLAARALTQEPELLVLDEPTSHLDAPSRVEFLDLLSTLARENALTVLVSSHELELAMRLSDAIWLLSPDGALTTGSPLEVAASGAVSAAFDRGRLRFDPERFVFDVQSDG</sequence>
<dbReference type="Pfam" id="PF00005">
    <property type="entry name" value="ABC_tran"/>
    <property type="match status" value="1"/>
</dbReference>
<dbReference type="OrthoDB" id="3579586at2"/>
<dbReference type="Gene3D" id="3.40.50.300">
    <property type="entry name" value="P-loop containing nucleotide triphosphate hydrolases"/>
    <property type="match status" value="1"/>
</dbReference>
<dbReference type="InterPro" id="IPR027417">
    <property type="entry name" value="P-loop_NTPase"/>
</dbReference>
<dbReference type="GO" id="GO:0016887">
    <property type="term" value="F:ATP hydrolysis activity"/>
    <property type="evidence" value="ECO:0007669"/>
    <property type="project" value="InterPro"/>
</dbReference>
<dbReference type="SUPFAM" id="SSF52540">
    <property type="entry name" value="P-loop containing nucleoside triphosphate hydrolases"/>
    <property type="match status" value="1"/>
</dbReference>
<keyword evidence="2" id="KW-0067">ATP-binding</keyword>
<dbReference type="InterPro" id="IPR003593">
    <property type="entry name" value="AAA+_ATPase"/>
</dbReference>
<dbReference type="RefSeq" id="WP_009679139.1">
    <property type="nucleotide sequence ID" value="NZ_AEUD01000006.1"/>
</dbReference>
<dbReference type="AlphaFoldDB" id="F1YJ33"/>
<dbReference type="EMBL" id="AEUD01000006">
    <property type="protein sequence ID" value="EGD55491.1"/>
    <property type="molecule type" value="Genomic_DNA"/>
</dbReference>
<evidence type="ECO:0000259" key="3">
    <source>
        <dbReference type="PROSITE" id="PS50893"/>
    </source>
</evidence>
<dbReference type="CDD" id="cd03214">
    <property type="entry name" value="ABC_Iron-Siderophores_B12_Hemin"/>
    <property type="match status" value="1"/>
</dbReference>
<evidence type="ECO:0000313" key="5">
    <source>
        <dbReference type="Proteomes" id="UP000035065"/>
    </source>
</evidence>
<dbReference type="Proteomes" id="UP000035065">
    <property type="component" value="Unassembled WGS sequence"/>
</dbReference>
<gene>
    <name evidence="4" type="ORF">SCNU_09546</name>
</gene>
<evidence type="ECO:0000313" key="4">
    <source>
        <dbReference type="EMBL" id="EGD55491.1"/>
    </source>
</evidence>
<keyword evidence="5" id="KW-1185">Reference proteome</keyword>
<dbReference type="PROSITE" id="PS50893">
    <property type="entry name" value="ABC_TRANSPORTER_2"/>
    <property type="match status" value="1"/>
</dbReference>
<accession>F1YJ33</accession>
<feature type="domain" description="ABC transporter" evidence="3">
    <location>
        <begin position="5"/>
        <end position="245"/>
    </location>
</feature>
<dbReference type="SMART" id="SM00382">
    <property type="entry name" value="AAA"/>
    <property type="match status" value="1"/>
</dbReference>
<dbReference type="GO" id="GO:0005524">
    <property type="term" value="F:ATP binding"/>
    <property type="evidence" value="ECO:0007669"/>
    <property type="project" value="UniProtKB-KW"/>
</dbReference>
<comment type="caution">
    <text evidence="4">The sequence shown here is derived from an EMBL/GenBank/DDBJ whole genome shotgun (WGS) entry which is preliminary data.</text>
</comment>
<dbReference type="STRING" id="644548.SCNU_09546"/>
<protein>
    <submittedName>
        <fullName evidence="4">ABC transporter-like protein</fullName>
    </submittedName>
</protein>
<dbReference type="PANTHER" id="PTHR42794">
    <property type="entry name" value="HEMIN IMPORT ATP-BINDING PROTEIN HMUV"/>
    <property type="match status" value="1"/>
</dbReference>
<organism evidence="4 5">
    <name type="scientific">Gordonia neofelifaecis NRRL B-59395</name>
    <dbReference type="NCBI Taxonomy" id="644548"/>
    <lineage>
        <taxon>Bacteria</taxon>
        <taxon>Bacillati</taxon>
        <taxon>Actinomycetota</taxon>
        <taxon>Actinomycetes</taxon>
        <taxon>Mycobacteriales</taxon>
        <taxon>Gordoniaceae</taxon>
        <taxon>Gordonia</taxon>
    </lineage>
</organism>
<dbReference type="eggNOG" id="COG1120">
    <property type="taxonomic scope" value="Bacteria"/>
</dbReference>
<name>F1YJ33_9ACTN</name>
<dbReference type="InterPro" id="IPR003439">
    <property type="entry name" value="ABC_transporter-like_ATP-bd"/>
</dbReference>
<keyword evidence="1" id="KW-0547">Nucleotide-binding</keyword>
<evidence type="ECO:0000256" key="1">
    <source>
        <dbReference type="ARBA" id="ARBA00022741"/>
    </source>
</evidence>
<dbReference type="PANTHER" id="PTHR42794:SF2">
    <property type="entry name" value="ABC TRANSPORTER ATP-BINDING PROTEIN"/>
    <property type="match status" value="1"/>
</dbReference>
<proteinExistence type="predicted"/>